<accession>A0ABN8XEX1</accession>
<reference evidence="2 3" key="1">
    <citation type="submission" date="2023-03" db="EMBL/GenBank/DDBJ databases">
        <authorList>
            <person name="Pearce D."/>
        </authorList>
    </citation>
    <scope>NUCLEOTIDE SEQUENCE [LARGE SCALE GENOMIC DNA]</scope>
    <source>
        <strain evidence="2">Msz</strain>
    </source>
</reference>
<sequence>MLQRFNPLPVIKPGVTHIHELHSSELKGFNPLPVIKPGVTDFTPDTGTDRERFNPLPVIKPGVTAQNRIEDALGQEFQSTPGY</sequence>
<evidence type="ECO:0000313" key="3">
    <source>
        <dbReference type="Proteomes" id="UP001162030"/>
    </source>
</evidence>
<proteinExistence type="predicted"/>
<feature type="region of interest" description="Disordered" evidence="1">
    <location>
        <begin position="37"/>
        <end position="57"/>
    </location>
</feature>
<dbReference type="EMBL" id="OX458333">
    <property type="protein sequence ID" value="CAI8969293.1"/>
    <property type="molecule type" value="Genomic_DNA"/>
</dbReference>
<evidence type="ECO:0000313" key="2">
    <source>
        <dbReference type="EMBL" id="CAI8969293.1"/>
    </source>
</evidence>
<keyword evidence="3" id="KW-1185">Reference proteome</keyword>
<dbReference type="Proteomes" id="UP001162030">
    <property type="component" value="Chromosome"/>
</dbReference>
<organism evidence="2 3">
    <name type="scientific">Methylocaldum szegediense</name>
    <dbReference type="NCBI Taxonomy" id="73780"/>
    <lineage>
        <taxon>Bacteria</taxon>
        <taxon>Pseudomonadati</taxon>
        <taxon>Pseudomonadota</taxon>
        <taxon>Gammaproteobacteria</taxon>
        <taxon>Methylococcales</taxon>
        <taxon>Methylococcaceae</taxon>
        <taxon>Methylocaldum</taxon>
    </lineage>
</organism>
<evidence type="ECO:0000256" key="1">
    <source>
        <dbReference type="SAM" id="MobiDB-lite"/>
    </source>
</evidence>
<gene>
    <name evidence="2" type="ORF">MSZNOR_4843</name>
</gene>
<protein>
    <submittedName>
        <fullName evidence="2">Uncharacterized protein</fullName>
    </submittedName>
</protein>
<name>A0ABN8XEX1_9GAMM</name>